<proteinExistence type="predicted"/>
<dbReference type="AlphaFoldDB" id="A0A7M5UL77"/>
<reference evidence="2" key="1">
    <citation type="submission" date="2021-01" db="UniProtKB">
        <authorList>
            <consortium name="EnsemblMetazoa"/>
        </authorList>
    </citation>
    <scope>IDENTIFICATION</scope>
</reference>
<accession>A0A7M5UL77</accession>
<keyword evidence="3" id="KW-1185">Reference proteome</keyword>
<sequence length="237" mass="27141">MRMKFMRSFFGCCELRTAVVIISIFDIIFGFYEIIDFSIRTYLELHYHFDEQKKTITNNVNSTSSNSTSSFNISMESPHDELYTDSAFAIIVIGCIDLFISSFLLYVSLLRKYELRVVVFVAAIWGFVMAFLNLISFGITLSLGEYAEMALFLFVGLLESFFGYVILSFFHFMTVIVERGLDEVNMAYFAEDDTVITTIPSEIQMDDTGDDRLVMDDLNEDYPEFGDDGHIPLHIVG</sequence>
<evidence type="ECO:0000313" key="2">
    <source>
        <dbReference type="EnsemblMetazoa" id="CLYHEMP000808.2"/>
    </source>
</evidence>
<dbReference type="EnsemblMetazoa" id="CLYHEMT000808.2">
    <property type="protein sequence ID" value="CLYHEMP000808.2"/>
    <property type="gene ID" value="CLYHEMG000808"/>
</dbReference>
<dbReference type="OrthoDB" id="6020647at2759"/>
<protein>
    <submittedName>
        <fullName evidence="2">Uncharacterized protein</fullName>
    </submittedName>
</protein>
<name>A0A7M5UL77_9CNID</name>
<feature type="transmembrane region" description="Helical" evidence="1">
    <location>
        <begin position="149"/>
        <end position="170"/>
    </location>
</feature>
<evidence type="ECO:0000256" key="1">
    <source>
        <dbReference type="SAM" id="Phobius"/>
    </source>
</evidence>
<dbReference type="EnsemblMetazoa" id="CLYHEMT000808.1">
    <property type="protein sequence ID" value="CLYHEMP000808.1"/>
    <property type="gene ID" value="CLYHEMG000808"/>
</dbReference>
<keyword evidence="1" id="KW-0472">Membrane</keyword>
<feature type="transmembrane region" description="Helical" evidence="1">
    <location>
        <begin position="12"/>
        <end position="35"/>
    </location>
</feature>
<dbReference type="Proteomes" id="UP000594262">
    <property type="component" value="Unplaced"/>
</dbReference>
<keyword evidence="1" id="KW-1133">Transmembrane helix</keyword>
<keyword evidence="1" id="KW-0812">Transmembrane</keyword>
<organism evidence="2 3">
    <name type="scientific">Clytia hemisphaerica</name>
    <dbReference type="NCBI Taxonomy" id="252671"/>
    <lineage>
        <taxon>Eukaryota</taxon>
        <taxon>Metazoa</taxon>
        <taxon>Cnidaria</taxon>
        <taxon>Hydrozoa</taxon>
        <taxon>Hydroidolina</taxon>
        <taxon>Leptothecata</taxon>
        <taxon>Obeliida</taxon>
        <taxon>Clytiidae</taxon>
        <taxon>Clytia</taxon>
    </lineage>
</organism>
<feature type="transmembrane region" description="Helical" evidence="1">
    <location>
        <begin position="87"/>
        <end position="110"/>
    </location>
</feature>
<feature type="transmembrane region" description="Helical" evidence="1">
    <location>
        <begin position="117"/>
        <end position="143"/>
    </location>
</feature>
<evidence type="ECO:0000313" key="3">
    <source>
        <dbReference type="Proteomes" id="UP000594262"/>
    </source>
</evidence>